<comment type="caution">
    <text evidence="2">The sequence shown here is derived from an EMBL/GenBank/DDBJ whole genome shotgun (WGS) entry which is preliminary data.</text>
</comment>
<dbReference type="AlphaFoldDB" id="A0AAN6IYW0"/>
<name>A0AAN6IYW0_9PEZI</name>
<feature type="compositionally biased region" description="Polar residues" evidence="1">
    <location>
        <begin position="213"/>
        <end position="229"/>
    </location>
</feature>
<protein>
    <submittedName>
        <fullName evidence="2">Uncharacterized protein</fullName>
    </submittedName>
</protein>
<reference evidence="2" key="1">
    <citation type="submission" date="2021-12" db="EMBL/GenBank/DDBJ databases">
        <title>Black yeast isolated from Biological Soil Crust.</title>
        <authorList>
            <person name="Kurbessoian T."/>
        </authorList>
    </citation>
    <scope>NUCLEOTIDE SEQUENCE</scope>
    <source>
        <strain evidence="2">CCFEE 5208</strain>
    </source>
</reference>
<evidence type="ECO:0000313" key="3">
    <source>
        <dbReference type="Proteomes" id="UP001168146"/>
    </source>
</evidence>
<evidence type="ECO:0000256" key="1">
    <source>
        <dbReference type="SAM" id="MobiDB-lite"/>
    </source>
</evidence>
<gene>
    <name evidence="2" type="ORF">LTR82_018139</name>
</gene>
<proteinExistence type="predicted"/>
<dbReference type="EMBL" id="JASUXU010000277">
    <property type="protein sequence ID" value="KAK0301741.1"/>
    <property type="molecule type" value="Genomic_DNA"/>
</dbReference>
<sequence length="503" mass="55164">MRPRPSSGGYAKHILLVNVRRRTAPQTSSAKSEMTVTGRSVKFAGDHCRLESDEGSDTDMLNPGDPEMHDSVTGPIRSHDSSGGEAHGAEFLLENVKNPQPPVCSQPKERLALPEHDGSFETQKEARTMEPERSSGERSILREQPKPISQDPVGEDPVAYEEAYPEPVGREVGHSLVGQERTDTGSRYVNIVDHALRDPEQTDGTGIERTPDNELTSDPLSPRMASTSEAGEHIRAIAKVPTDDDPDQSRRKTDGVPRGITIAEHDPVMPNKQSTTQSTRTAWIMRMCQTSTQASLLGTMWQTKLTWCILPLENRGRAPPTLLLRLSSHLWEKCRTRTGLIRLQHMRIICRTILPASRYLRHQDPSRVAGVTVAAPAQSYPAPLFALQPAMTATLEPLETPSPSAEPYQTASIAYRASTSPITQPVGATVALIDITYTESFQCRSACVFVVVCGRSSGVSAGSVTTAGITPAPNAYHRLSQKTYLCLPHVQSWRLPRTPPHRS</sequence>
<evidence type="ECO:0000313" key="2">
    <source>
        <dbReference type="EMBL" id="KAK0301741.1"/>
    </source>
</evidence>
<accession>A0AAN6IYW0</accession>
<organism evidence="2 3">
    <name type="scientific">Friedmanniomyces endolithicus</name>
    <dbReference type="NCBI Taxonomy" id="329885"/>
    <lineage>
        <taxon>Eukaryota</taxon>
        <taxon>Fungi</taxon>
        <taxon>Dikarya</taxon>
        <taxon>Ascomycota</taxon>
        <taxon>Pezizomycotina</taxon>
        <taxon>Dothideomycetes</taxon>
        <taxon>Dothideomycetidae</taxon>
        <taxon>Mycosphaerellales</taxon>
        <taxon>Teratosphaeriaceae</taxon>
        <taxon>Friedmanniomyces</taxon>
    </lineage>
</organism>
<dbReference type="Proteomes" id="UP001168146">
    <property type="component" value="Unassembled WGS sequence"/>
</dbReference>
<feature type="region of interest" description="Disordered" evidence="1">
    <location>
        <begin position="45"/>
        <end position="258"/>
    </location>
</feature>
<feature type="compositionally biased region" description="Basic and acidic residues" evidence="1">
    <location>
        <begin position="107"/>
        <end position="145"/>
    </location>
</feature>